<evidence type="ECO:0008006" key="4">
    <source>
        <dbReference type="Google" id="ProtNLM"/>
    </source>
</evidence>
<evidence type="ECO:0000256" key="1">
    <source>
        <dbReference type="SAM" id="Phobius"/>
    </source>
</evidence>
<feature type="transmembrane region" description="Helical" evidence="1">
    <location>
        <begin position="321"/>
        <end position="339"/>
    </location>
</feature>
<dbReference type="EMBL" id="ALAO01000155">
    <property type="protein sequence ID" value="EKO39307.1"/>
    <property type="molecule type" value="Genomic_DNA"/>
</dbReference>
<comment type="caution">
    <text evidence="2">The sequence shown here is derived from an EMBL/GenBank/DDBJ whole genome shotgun (WGS) entry which is preliminary data.</text>
</comment>
<evidence type="ECO:0000313" key="2">
    <source>
        <dbReference type="EMBL" id="EKO39307.1"/>
    </source>
</evidence>
<keyword evidence="1" id="KW-1133">Transmembrane helix</keyword>
<proteinExistence type="predicted"/>
<organism evidence="2 3">
    <name type="scientific">Solidesulfovibrio magneticus str. Maddingley MBC34</name>
    <dbReference type="NCBI Taxonomy" id="1206767"/>
    <lineage>
        <taxon>Bacteria</taxon>
        <taxon>Pseudomonadati</taxon>
        <taxon>Thermodesulfobacteriota</taxon>
        <taxon>Desulfovibrionia</taxon>
        <taxon>Desulfovibrionales</taxon>
        <taxon>Desulfovibrionaceae</taxon>
        <taxon>Solidesulfovibrio</taxon>
    </lineage>
</organism>
<dbReference type="AlphaFoldDB" id="K6FL60"/>
<feature type="transmembrane region" description="Helical" evidence="1">
    <location>
        <begin position="345"/>
        <end position="367"/>
    </location>
</feature>
<dbReference type="PATRIC" id="fig|1206767.3.peg.1936"/>
<accession>K6FL60</accession>
<feature type="transmembrane region" description="Helical" evidence="1">
    <location>
        <begin position="475"/>
        <end position="493"/>
    </location>
</feature>
<feature type="transmembrane region" description="Helical" evidence="1">
    <location>
        <begin position="513"/>
        <end position="534"/>
    </location>
</feature>
<sequence>MHDHNKISQNSEETFDLRNRSASLGPIPIVIGVTGHRLLREADRPALMAAFSRILGQLRRDYPHTPFLVLSALAEGADRLAAWVALDFPGTQLGALLPLPPAEYLHDFAGDDSRAEFQNLLDAAATRIVVSQPQGDTALDLRQPEVRVRQYAKVGAAIVNNCHILAAFWDGLEGEPGGTADVVGYKLLGIPPHLFCRTLLEPMETGPVAHIATPRQSRPATEATVAPGVVRWFFPDKAGKRDNPNPPLGRQNNWDVLHNIERCNQDILALRRDDPAAITNSLASLAASPPPEALSPDLQELAQRFAEADALANRHQRKTIFAFKALLVLGLLFVGEMQLEKSTVVAGFGDALFMVVFVLAFGIYWLAKHGGWQQRFLDYRGLSEGLRVQFFWRAAGLDQCVADHYMRRQCGELDWIRQAIRGVTAGSPPPLPASGPWLAWVKTAWIDGQYRYFAGTPENGQEGSAKREARRFARINKFAVPLAVAGSILTLLSKMGHAMHISLPGWLGQSCQLLGPLLLALAVAIKAYAETMAYKENSRRYEKMAFLFAQGRQAATELLLQDEQDQCRRVLLEIGKEALAENGDWLLQHRARPLKMPHRE</sequence>
<reference evidence="2 3" key="1">
    <citation type="submission" date="2012-07" db="EMBL/GenBank/DDBJ databases">
        <title>Draft genome sequence of Desulfovibrio magneticus str. Maddingley MBC34 obtained from a metagenomic sequence of a methanogenic enrichment isolated from coal-seam formation water in Victoria, Australia.</title>
        <authorList>
            <person name="Greenfield P."/>
            <person name="Hendry P."/>
            <person name="Li D."/>
            <person name="Rosewarne C.P."/>
            <person name="Tran-Dinh N."/>
            <person name="Elbourne L.D.H."/>
            <person name="Paulsen I.T."/>
            <person name="Midgley D.J."/>
        </authorList>
    </citation>
    <scope>NUCLEOTIDE SEQUENCE [LARGE SCALE GENOMIC DNA]</scope>
    <source>
        <strain evidence="3">Maddingley MBC34</strain>
    </source>
</reference>
<evidence type="ECO:0000313" key="3">
    <source>
        <dbReference type="Proteomes" id="UP000006272"/>
    </source>
</evidence>
<dbReference type="Proteomes" id="UP000006272">
    <property type="component" value="Unassembled WGS sequence"/>
</dbReference>
<keyword evidence="1" id="KW-0812">Transmembrane</keyword>
<gene>
    <name evidence="2" type="ORF">B193_1989</name>
</gene>
<dbReference type="Gene3D" id="3.40.50.450">
    <property type="match status" value="1"/>
</dbReference>
<name>K6FL60_9BACT</name>
<protein>
    <recommendedName>
        <fullName evidence="4">SMODS and SLOG-associating 2TM effector domain-containing protein</fullName>
    </recommendedName>
</protein>
<keyword evidence="1" id="KW-0472">Membrane</keyword>